<dbReference type="Gene3D" id="1.20.1600.10">
    <property type="entry name" value="Outer membrane efflux proteins (OEP)"/>
    <property type="match status" value="1"/>
</dbReference>
<comment type="similarity">
    <text evidence="2">Belongs to the outer membrane factor (OMF) (TC 1.B.17) family.</text>
</comment>
<evidence type="ECO:0000256" key="2">
    <source>
        <dbReference type="ARBA" id="ARBA00007613"/>
    </source>
</evidence>
<evidence type="ECO:0000313" key="10">
    <source>
        <dbReference type="Proteomes" id="UP000247973"/>
    </source>
</evidence>
<dbReference type="PANTHER" id="PTHR30026:SF23">
    <property type="entry name" value="TO APRF-PUTATIVE OUTER MEMBRANE EFFLUX PROTEIN OR SECRETED ALKALINE PHOSPHATASE-RELATED"/>
    <property type="match status" value="1"/>
</dbReference>
<dbReference type="InterPro" id="IPR051906">
    <property type="entry name" value="TolC-like"/>
</dbReference>
<evidence type="ECO:0000256" key="4">
    <source>
        <dbReference type="ARBA" id="ARBA00022452"/>
    </source>
</evidence>
<dbReference type="Proteomes" id="UP000247973">
    <property type="component" value="Unassembled WGS sequence"/>
</dbReference>
<evidence type="ECO:0000256" key="5">
    <source>
        <dbReference type="ARBA" id="ARBA00022692"/>
    </source>
</evidence>
<keyword evidence="4" id="KW-1134">Transmembrane beta strand</keyword>
<dbReference type="RefSeq" id="WP_110310651.1">
    <property type="nucleotide sequence ID" value="NZ_QICL01000011.1"/>
</dbReference>
<evidence type="ECO:0000256" key="7">
    <source>
        <dbReference type="ARBA" id="ARBA00023237"/>
    </source>
</evidence>
<proteinExistence type="inferred from homology"/>
<dbReference type="OrthoDB" id="916581at2"/>
<dbReference type="SUPFAM" id="SSF56954">
    <property type="entry name" value="Outer membrane efflux proteins (OEP)"/>
    <property type="match status" value="1"/>
</dbReference>
<accession>A0A2V3PVU5</accession>
<gene>
    <name evidence="9" type="ORF">CLV62_11148</name>
</gene>
<reference evidence="9 10" key="1">
    <citation type="submission" date="2018-03" db="EMBL/GenBank/DDBJ databases">
        <title>Genomic Encyclopedia of Archaeal and Bacterial Type Strains, Phase II (KMG-II): from individual species to whole genera.</title>
        <authorList>
            <person name="Goeker M."/>
        </authorList>
    </citation>
    <scope>NUCLEOTIDE SEQUENCE [LARGE SCALE GENOMIC DNA]</scope>
    <source>
        <strain evidence="9 10">DSM 100214</strain>
    </source>
</reference>
<keyword evidence="10" id="KW-1185">Reference proteome</keyword>
<comment type="caution">
    <text evidence="9">The sequence shown here is derived from an EMBL/GenBank/DDBJ whole genome shotgun (WGS) entry which is preliminary data.</text>
</comment>
<comment type="subcellular location">
    <subcellularLocation>
        <location evidence="1">Cell outer membrane</location>
    </subcellularLocation>
</comment>
<keyword evidence="3" id="KW-0813">Transport</keyword>
<sequence>MIKISNKITSLWLLLLIIFIFSEAKAQYKLSVEELFEKGIEHSIVIQSTYLKVEIANDKNSLAKNKRLPDVAVTGQFGYVGTPTIFDKDLSFVKHTSAPDWRQNYQLSAVQPLYEGGRINNNIKRSELEQELAQLSLTQDKANLKIWLVGKYLDLYNLYRQRAIYSINIDEAKRRLQDIRKMREEGMITSNDVLRSEIELTNFDLSYQETTNGITLVCQQLAIALGMDEDLLYEPDSAFLNLKMNMDEGIDNYIETAYHDYPEMRIAKTNIALAKNNLDITKADFRPSLSLQFGNTFQRPLPNTSPVQDLFIDSWGVTLNLSYKISSLFDRKHSLSVAKTQISLQQLEEEQQKQNIRGIVKSAYLKHKEALMRIKALETSVEQANENYRIVNKKYFNQLSILTDLLDANAMQLDAELQLTAARTNAVYTYYQLLNVCGRL</sequence>
<name>A0A2V3PVU5_9BACT</name>
<organism evidence="9 10">
    <name type="scientific">Dysgonomonas alginatilytica</name>
    <dbReference type="NCBI Taxonomy" id="1605892"/>
    <lineage>
        <taxon>Bacteria</taxon>
        <taxon>Pseudomonadati</taxon>
        <taxon>Bacteroidota</taxon>
        <taxon>Bacteroidia</taxon>
        <taxon>Bacteroidales</taxon>
        <taxon>Dysgonomonadaceae</taxon>
        <taxon>Dysgonomonas</taxon>
    </lineage>
</organism>
<evidence type="ECO:0000256" key="6">
    <source>
        <dbReference type="ARBA" id="ARBA00023136"/>
    </source>
</evidence>
<protein>
    <submittedName>
        <fullName evidence="9">Outer membrane protein TolC</fullName>
    </submittedName>
</protein>
<evidence type="ECO:0000256" key="3">
    <source>
        <dbReference type="ARBA" id="ARBA00022448"/>
    </source>
</evidence>
<dbReference type="InterPro" id="IPR003423">
    <property type="entry name" value="OMP_efflux"/>
</dbReference>
<feature type="coiled-coil region" evidence="8">
    <location>
        <begin position="337"/>
        <end position="394"/>
    </location>
</feature>
<dbReference type="GO" id="GO:0015562">
    <property type="term" value="F:efflux transmembrane transporter activity"/>
    <property type="evidence" value="ECO:0007669"/>
    <property type="project" value="InterPro"/>
</dbReference>
<evidence type="ECO:0000256" key="8">
    <source>
        <dbReference type="SAM" id="Coils"/>
    </source>
</evidence>
<keyword evidence="7" id="KW-0998">Cell outer membrane</keyword>
<evidence type="ECO:0000313" key="9">
    <source>
        <dbReference type="EMBL" id="PXV64090.1"/>
    </source>
</evidence>
<dbReference type="EMBL" id="QICL01000011">
    <property type="protein sequence ID" value="PXV64090.1"/>
    <property type="molecule type" value="Genomic_DNA"/>
</dbReference>
<keyword evidence="6" id="KW-0472">Membrane</keyword>
<dbReference type="GO" id="GO:0009279">
    <property type="term" value="C:cell outer membrane"/>
    <property type="evidence" value="ECO:0007669"/>
    <property type="project" value="UniProtKB-SubCell"/>
</dbReference>
<dbReference type="AlphaFoldDB" id="A0A2V3PVU5"/>
<keyword evidence="8" id="KW-0175">Coiled coil</keyword>
<dbReference type="GO" id="GO:1990281">
    <property type="term" value="C:efflux pump complex"/>
    <property type="evidence" value="ECO:0007669"/>
    <property type="project" value="TreeGrafter"/>
</dbReference>
<dbReference type="PANTHER" id="PTHR30026">
    <property type="entry name" value="OUTER MEMBRANE PROTEIN TOLC"/>
    <property type="match status" value="1"/>
</dbReference>
<dbReference type="GO" id="GO:0015288">
    <property type="term" value="F:porin activity"/>
    <property type="evidence" value="ECO:0007669"/>
    <property type="project" value="TreeGrafter"/>
</dbReference>
<dbReference type="Pfam" id="PF02321">
    <property type="entry name" value="OEP"/>
    <property type="match status" value="2"/>
</dbReference>
<evidence type="ECO:0000256" key="1">
    <source>
        <dbReference type="ARBA" id="ARBA00004442"/>
    </source>
</evidence>
<keyword evidence="5" id="KW-0812">Transmembrane</keyword>